<dbReference type="EMBL" id="BAABCW010000006">
    <property type="protein sequence ID" value="GAA3508317.1"/>
    <property type="molecule type" value="Genomic_DNA"/>
</dbReference>
<organism evidence="1 2">
    <name type="scientific">Aquimarina addita</name>
    <dbReference type="NCBI Taxonomy" id="870485"/>
    <lineage>
        <taxon>Bacteria</taxon>
        <taxon>Pseudomonadati</taxon>
        <taxon>Bacteroidota</taxon>
        <taxon>Flavobacteriia</taxon>
        <taxon>Flavobacteriales</taxon>
        <taxon>Flavobacteriaceae</taxon>
        <taxon>Aquimarina</taxon>
    </lineage>
</organism>
<dbReference type="RefSeq" id="WP_344926832.1">
    <property type="nucleotide sequence ID" value="NZ_BAABCW010000006.1"/>
</dbReference>
<evidence type="ECO:0000313" key="2">
    <source>
        <dbReference type="Proteomes" id="UP001500459"/>
    </source>
</evidence>
<comment type="caution">
    <text evidence="1">The sequence shown here is derived from an EMBL/GenBank/DDBJ whole genome shotgun (WGS) entry which is preliminary data.</text>
</comment>
<proteinExistence type="predicted"/>
<evidence type="ECO:0008006" key="3">
    <source>
        <dbReference type="Google" id="ProtNLM"/>
    </source>
</evidence>
<sequence>MKLMSLFIGLFFMIINSADMNQIRDLYKHAHESKENTDRFYELTKESDQQDPVVLGYYGCATALKASFADGVWKKLSLFKEGRKLIDKAIISAPNNIELRMIRLSVQYGAPKILMYYSEIENDKAFILNNVDAVSSSGLQQFIKAFIANSEVFKE</sequence>
<evidence type="ECO:0000313" key="1">
    <source>
        <dbReference type="EMBL" id="GAA3508317.1"/>
    </source>
</evidence>
<name>A0ABP6UKD9_9FLAO</name>
<reference evidence="2" key="1">
    <citation type="journal article" date="2019" name="Int. J. Syst. Evol. Microbiol.">
        <title>The Global Catalogue of Microorganisms (GCM) 10K type strain sequencing project: providing services to taxonomists for standard genome sequencing and annotation.</title>
        <authorList>
            <consortium name="The Broad Institute Genomics Platform"/>
            <consortium name="The Broad Institute Genome Sequencing Center for Infectious Disease"/>
            <person name="Wu L."/>
            <person name="Ma J."/>
        </authorList>
    </citation>
    <scope>NUCLEOTIDE SEQUENCE [LARGE SCALE GENOMIC DNA]</scope>
    <source>
        <strain evidence="2">JCM 17106</strain>
    </source>
</reference>
<dbReference type="Proteomes" id="UP001500459">
    <property type="component" value="Unassembled WGS sequence"/>
</dbReference>
<protein>
    <recommendedName>
        <fullName evidence="3">DUF302 domain-containing protein</fullName>
    </recommendedName>
</protein>
<gene>
    <name evidence="1" type="ORF">GCM10022393_19120</name>
</gene>
<keyword evidence="2" id="KW-1185">Reference proteome</keyword>
<accession>A0ABP6UKD9</accession>